<feature type="active site" description="Proton acceptor" evidence="10">
    <location>
        <position position="341"/>
    </location>
</feature>
<dbReference type="RefSeq" id="WP_147912673.1">
    <property type="nucleotide sequence ID" value="NZ_JBHUEJ010000016.1"/>
</dbReference>
<feature type="domain" description="Malate synthase N-terminal" evidence="14">
    <location>
        <begin position="16"/>
        <end position="77"/>
    </location>
</feature>
<dbReference type="NCBIfam" id="NF002825">
    <property type="entry name" value="PRK02999.1"/>
    <property type="match status" value="1"/>
</dbReference>
<dbReference type="InterPro" id="IPR046363">
    <property type="entry name" value="MS_N_TIM-barrel_dom"/>
</dbReference>
<evidence type="ECO:0000256" key="3">
    <source>
        <dbReference type="ARBA" id="ARBA00022490"/>
    </source>
</evidence>
<comment type="pathway">
    <text evidence="10 12">Carbohydrate metabolism; glyoxylate cycle; (S)-malate from isocitrate: step 2/2.</text>
</comment>
<dbReference type="InterPro" id="IPR001465">
    <property type="entry name" value="Malate_synthase_TIM"/>
</dbReference>
<comment type="catalytic activity">
    <reaction evidence="9 10 12">
        <text>glyoxylate + acetyl-CoA + H2O = (S)-malate + CoA + H(+)</text>
        <dbReference type="Rhea" id="RHEA:18181"/>
        <dbReference type="ChEBI" id="CHEBI:15377"/>
        <dbReference type="ChEBI" id="CHEBI:15378"/>
        <dbReference type="ChEBI" id="CHEBI:15589"/>
        <dbReference type="ChEBI" id="CHEBI:36655"/>
        <dbReference type="ChEBI" id="CHEBI:57287"/>
        <dbReference type="ChEBI" id="CHEBI:57288"/>
        <dbReference type="EC" id="2.3.3.9"/>
    </reaction>
</comment>
<sequence length="739" mass="80530">MTERTQAHDLQVANELYEFVNQEVLPEVGVAPDAFWRGFSDIVTELAPKNLALLAERDRLQAELDTWHRANPGPITDMRAYRQFLEGIGYLVPVPEKVQVTTEHVDDELAVQAGPQLVVPILNARYALNAANARWGSLYDALYGTDVIPETKGLEKGGKYNAKRGAKVIEWARYVLDRTAPLKKGSHIDSTGYVIKDGELVVKLKGGKSSKLADPSQLVGYQGKPQAPTSVLLAHNGLHLDIQINPKSPIGKNDPAGVADLVVEAAVSTILDLEDSVAAVDAADKVLGYRNWLGILRGTLTESFQKDGKTLTRGLNPDRVYTAPNGKGEVTLHGRSLMFLRNVGHLMTNPAILYKAADGSSKEIPEGIMDAVVTTAIALVDLQGKGQDGLRNSRKGSVYIVKPKMHGPAEVGFASELFGRVEKLLHLPYNTVKLGIMDEERRTSVNLKACIDAAKARVAFINTGFLDRTGDEMHSCMMAGPVYRKGDMKTSAWIQAYERNNVLVGLACGLRGKAQIGKGMWAAPDLMGEMMKVKIGHPKAGANTAWVPNPTGATLHAMHYHQVLVSDVQKGLEQELAHADIQALRDELLTGLLTIPVVPSPKWTAQEKQQELDNNAQGILGYVVRWVDQGVGCSKVPDIHNIGLMEDRATLRISSQHMANWLLHGVVSKGQVQATMERMAALVDQQNGGDKAYRKMKGSFAKSAAFQAACDLVFKGIEQPNGYTEPLLHAWRQKVKAGA</sequence>
<feature type="binding site" evidence="10">
    <location>
        <position position="313"/>
    </location>
    <ligand>
        <name>acetyl-CoA</name>
        <dbReference type="ChEBI" id="CHEBI:57288"/>
    </ligand>
</feature>
<reference evidence="18" key="1">
    <citation type="journal article" date="2019" name="Int. J. Syst. Evol. Microbiol.">
        <title>The Global Catalogue of Microorganisms (GCM) 10K type strain sequencing project: providing services to taxonomists for standard genome sequencing and annotation.</title>
        <authorList>
            <consortium name="The Broad Institute Genomics Platform"/>
            <consortium name="The Broad Institute Genome Sequencing Center for Infectious Disease"/>
            <person name="Wu L."/>
            <person name="Ma J."/>
        </authorList>
    </citation>
    <scope>NUCLEOTIDE SEQUENCE [LARGE SCALE GENOMIC DNA]</scope>
    <source>
        <strain evidence="18">LMG 29247</strain>
    </source>
</reference>
<evidence type="ECO:0000256" key="7">
    <source>
        <dbReference type="ARBA" id="ARBA00022842"/>
    </source>
</evidence>
<dbReference type="PANTHER" id="PTHR42739">
    <property type="entry name" value="MALATE SYNTHASE G"/>
    <property type="match status" value="1"/>
</dbReference>
<organism evidence="17 18">
    <name type="scientific">Ottowia flava</name>
    <dbReference type="NCBI Taxonomy" id="2675430"/>
    <lineage>
        <taxon>Bacteria</taxon>
        <taxon>Pseudomonadati</taxon>
        <taxon>Pseudomonadota</taxon>
        <taxon>Betaproteobacteria</taxon>
        <taxon>Burkholderiales</taxon>
        <taxon>Comamonadaceae</taxon>
        <taxon>Ottowia</taxon>
    </lineage>
</organism>
<keyword evidence="7 10" id="KW-0460">Magnesium</keyword>
<feature type="binding site" evidence="10">
    <location>
        <position position="118"/>
    </location>
    <ligand>
        <name>acetyl-CoA</name>
        <dbReference type="ChEBI" id="CHEBI:57288"/>
    </ligand>
</feature>
<keyword evidence="6 10" id="KW-0479">Metal-binding</keyword>
<evidence type="ECO:0000259" key="15">
    <source>
        <dbReference type="Pfam" id="PF20658"/>
    </source>
</evidence>
<dbReference type="InterPro" id="IPR048356">
    <property type="entry name" value="MS_N"/>
</dbReference>
<dbReference type="NCBIfam" id="TIGR01345">
    <property type="entry name" value="malate_syn_G"/>
    <property type="match status" value="1"/>
</dbReference>
<keyword evidence="4 10" id="KW-0816">Tricarboxylic acid cycle</keyword>
<feature type="modified residue" description="Cysteine sulfenic acid (-SOH)" evidence="10">
    <location>
        <position position="633"/>
    </location>
</feature>
<evidence type="ECO:0000256" key="10">
    <source>
        <dbReference type="HAMAP-Rule" id="MF_00641"/>
    </source>
</evidence>
<evidence type="ECO:0000256" key="9">
    <source>
        <dbReference type="ARBA" id="ARBA00047918"/>
    </source>
</evidence>
<feature type="binding site" evidence="10">
    <location>
        <position position="276"/>
    </location>
    <ligand>
        <name>acetyl-CoA</name>
        <dbReference type="ChEBI" id="CHEBI:57288"/>
    </ligand>
</feature>
<gene>
    <name evidence="10" type="primary">glcB</name>
    <name evidence="17" type="ORF">ACFSF0_08045</name>
</gene>
<dbReference type="Gene3D" id="1.20.1220.12">
    <property type="entry name" value="Malate synthase, domain III"/>
    <property type="match status" value="1"/>
</dbReference>
<dbReference type="Pfam" id="PF01274">
    <property type="entry name" value="MS_TIM-barrel"/>
    <property type="match status" value="1"/>
</dbReference>
<accession>A0ABW4KRZ7</accession>
<protein>
    <recommendedName>
        <fullName evidence="10 11">Malate synthase G</fullName>
        <ecNumber evidence="10 11">2.3.3.9</ecNumber>
    </recommendedName>
</protein>
<evidence type="ECO:0000259" key="16">
    <source>
        <dbReference type="Pfam" id="PF20659"/>
    </source>
</evidence>
<evidence type="ECO:0000256" key="4">
    <source>
        <dbReference type="ARBA" id="ARBA00022532"/>
    </source>
</evidence>
<evidence type="ECO:0000313" key="17">
    <source>
        <dbReference type="EMBL" id="MFD1710554.1"/>
    </source>
</evidence>
<comment type="subunit">
    <text evidence="10">Monomer.</text>
</comment>
<comment type="cofactor">
    <cofactor evidence="1 10">
        <name>Mg(2+)</name>
        <dbReference type="ChEBI" id="CHEBI:18420"/>
    </cofactor>
</comment>
<feature type="binding site" evidence="10">
    <location>
        <position position="439"/>
    </location>
    <ligand>
        <name>Mg(2+)</name>
        <dbReference type="ChEBI" id="CHEBI:18420"/>
    </ligand>
</feature>
<feature type="active site" description="Proton donor" evidence="10">
    <location>
        <position position="647"/>
    </location>
</feature>
<feature type="domain" description="Malate synthase TIM barrel" evidence="13">
    <location>
        <begin position="338"/>
        <end position="590"/>
    </location>
</feature>
<comment type="caution">
    <text evidence="10">Lacks conserved residue(s) required for the propagation of feature annotation.</text>
</comment>
<keyword evidence="18" id="KW-1185">Reference proteome</keyword>
<keyword evidence="2 10" id="KW-0329">Glyoxylate bypass</keyword>
<dbReference type="PANTHER" id="PTHR42739:SF1">
    <property type="entry name" value="MALATE SYNTHASE G"/>
    <property type="match status" value="1"/>
</dbReference>
<feature type="binding site" evidence="10">
    <location>
        <position position="341"/>
    </location>
    <ligand>
        <name>glyoxylate</name>
        <dbReference type="ChEBI" id="CHEBI:36655"/>
    </ligand>
</feature>
<evidence type="ECO:0000256" key="12">
    <source>
        <dbReference type="RuleBase" id="RU003572"/>
    </source>
</evidence>
<comment type="function">
    <text evidence="10">Involved in the glycolate utilization. Catalyzes the condensation and subsequent hydrolysis of acetyl-coenzyme A (acetyl-CoA) and glyoxylate to form malate and CoA.</text>
</comment>
<evidence type="ECO:0000256" key="6">
    <source>
        <dbReference type="ARBA" id="ARBA00022723"/>
    </source>
</evidence>
<feature type="binding site" evidence="10">
    <location>
        <begin position="464"/>
        <end position="467"/>
    </location>
    <ligand>
        <name>glyoxylate</name>
        <dbReference type="ChEBI" id="CHEBI:36655"/>
    </ligand>
</feature>
<evidence type="ECO:0000259" key="13">
    <source>
        <dbReference type="Pfam" id="PF01274"/>
    </source>
</evidence>
<dbReference type="Proteomes" id="UP001597304">
    <property type="component" value="Unassembled WGS sequence"/>
</dbReference>
<dbReference type="InterPro" id="IPR011076">
    <property type="entry name" value="Malate_synth_sf"/>
</dbReference>
<feature type="binding site" evidence="10">
    <location>
        <position position="439"/>
    </location>
    <ligand>
        <name>glyoxylate</name>
        <dbReference type="ChEBI" id="CHEBI:36655"/>
    </ligand>
</feature>
<dbReference type="Pfam" id="PF20659">
    <property type="entry name" value="MS_C"/>
    <property type="match status" value="1"/>
</dbReference>
<evidence type="ECO:0000256" key="1">
    <source>
        <dbReference type="ARBA" id="ARBA00001946"/>
    </source>
</evidence>
<dbReference type="InterPro" id="IPR044856">
    <property type="entry name" value="Malate_synth_C_sf"/>
</dbReference>
<feature type="binding site" evidence="10">
    <location>
        <position position="467"/>
    </location>
    <ligand>
        <name>Mg(2+)</name>
        <dbReference type="ChEBI" id="CHEBI:18420"/>
    </ligand>
</feature>
<dbReference type="Pfam" id="PF20656">
    <property type="entry name" value="MS_N"/>
    <property type="match status" value="1"/>
</dbReference>
<dbReference type="Gene3D" id="3.20.20.360">
    <property type="entry name" value="Malate synthase, domain 3"/>
    <property type="match status" value="2"/>
</dbReference>
<dbReference type="HAMAP" id="MF_00641">
    <property type="entry name" value="Malate_synth_G"/>
    <property type="match status" value="1"/>
</dbReference>
<keyword evidence="8 10" id="KW-0558">Oxidation</keyword>
<feature type="domain" description="Malate synthase G alpha-beta insertion" evidence="15">
    <location>
        <begin position="160"/>
        <end position="235"/>
    </location>
</feature>
<evidence type="ECO:0000259" key="14">
    <source>
        <dbReference type="Pfam" id="PF20656"/>
    </source>
</evidence>
<feature type="binding site" evidence="10">
    <location>
        <begin position="125"/>
        <end position="126"/>
    </location>
    <ligand>
        <name>acetyl-CoA</name>
        <dbReference type="ChEBI" id="CHEBI:57288"/>
    </ligand>
</feature>
<comment type="similarity">
    <text evidence="10 12">Belongs to the malate synthase family. GlcB subfamily.</text>
</comment>
<proteinExistence type="inferred from homology"/>
<comment type="caution">
    <text evidence="17">The sequence shown here is derived from an EMBL/GenBank/DDBJ whole genome shotgun (WGS) entry which is preliminary data.</text>
</comment>
<evidence type="ECO:0000313" key="18">
    <source>
        <dbReference type="Proteomes" id="UP001597304"/>
    </source>
</evidence>
<evidence type="ECO:0000256" key="8">
    <source>
        <dbReference type="ARBA" id="ARBA00023097"/>
    </source>
</evidence>
<evidence type="ECO:0000256" key="2">
    <source>
        <dbReference type="ARBA" id="ARBA00022435"/>
    </source>
</evidence>
<feature type="domain" description="Malate synthase C-terminal" evidence="16">
    <location>
        <begin position="607"/>
        <end position="714"/>
    </location>
</feature>
<dbReference type="GO" id="GO:0004474">
    <property type="term" value="F:malate synthase activity"/>
    <property type="evidence" value="ECO:0007669"/>
    <property type="project" value="UniProtKB-EC"/>
</dbReference>
<dbReference type="InterPro" id="IPR048357">
    <property type="entry name" value="MSG_insertion"/>
</dbReference>
<dbReference type="EMBL" id="JBHUEJ010000016">
    <property type="protein sequence ID" value="MFD1710554.1"/>
    <property type="molecule type" value="Genomic_DNA"/>
</dbReference>
<dbReference type="InterPro" id="IPR006253">
    <property type="entry name" value="Malate_synthG"/>
</dbReference>
<dbReference type="EC" id="2.3.3.9" evidence="10 11"/>
<name>A0ABW4KRZ7_9BURK</name>
<keyword evidence="5 10" id="KW-0808">Transferase</keyword>
<keyword evidence="17" id="KW-0012">Acyltransferase</keyword>
<dbReference type="SUPFAM" id="SSF51645">
    <property type="entry name" value="Malate synthase G"/>
    <property type="match status" value="1"/>
</dbReference>
<dbReference type="InterPro" id="IPR048355">
    <property type="entry name" value="MS_C"/>
</dbReference>
<keyword evidence="3 10" id="KW-0963">Cytoplasm</keyword>
<evidence type="ECO:0000256" key="11">
    <source>
        <dbReference type="NCBIfam" id="TIGR01345"/>
    </source>
</evidence>
<feature type="binding site" evidence="10">
    <location>
        <position position="548"/>
    </location>
    <ligand>
        <name>acetyl-CoA</name>
        <dbReference type="ChEBI" id="CHEBI:57288"/>
    </ligand>
</feature>
<comment type="subcellular location">
    <subcellularLocation>
        <location evidence="10 12">Cytoplasm</location>
    </subcellularLocation>
</comment>
<dbReference type="Pfam" id="PF20658">
    <property type="entry name" value="MSG_insertion"/>
    <property type="match status" value="1"/>
</dbReference>
<evidence type="ECO:0000256" key="5">
    <source>
        <dbReference type="ARBA" id="ARBA00022679"/>
    </source>
</evidence>